<sequence length="186" mass="21018">MASEHVVSLPNDIVNEVVLSMDDSQHSLMAVALVSKAFVYSSRNILFSNIEVKNASRLQQLASLLDSTHCTIPWAIDTLVLILQDCSKLKPTGQRIVCKLSGAINHMLTYFRVRISSTLVTAWAINNYPGWVTEYYTPSTLRWARMTNWWALRELTIRGNHSRIEDLAKALSHLTLLESLAVSTMW</sequence>
<proteinExistence type="predicted"/>
<comment type="caution">
    <text evidence="1">The sequence shown here is derived from an EMBL/GenBank/DDBJ whole genome shotgun (WGS) entry which is preliminary data.</text>
</comment>
<evidence type="ECO:0000313" key="2">
    <source>
        <dbReference type="Proteomes" id="UP000290288"/>
    </source>
</evidence>
<name>A0A4Q2D3U7_9AGAR</name>
<protein>
    <recommendedName>
        <fullName evidence="3">F-box domain-containing protein</fullName>
    </recommendedName>
</protein>
<dbReference type="Proteomes" id="UP000290288">
    <property type="component" value="Unassembled WGS sequence"/>
</dbReference>
<gene>
    <name evidence="1" type="ORF">EST38_g12381</name>
</gene>
<dbReference type="EMBL" id="SDEE01000905">
    <property type="protein sequence ID" value="RXW13472.1"/>
    <property type="molecule type" value="Genomic_DNA"/>
</dbReference>
<reference evidence="1 2" key="1">
    <citation type="submission" date="2019-01" db="EMBL/GenBank/DDBJ databases">
        <title>Draft genome sequence of Psathyrella aberdarensis IHI B618.</title>
        <authorList>
            <person name="Buettner E."/>
            <person name="Kellner H."/>
        </authorList>
    </citation>
    <scope>NUCLEOTIDE SEQUENCE [LARGE SCALE GENOMIC DNA]</scope>
    <source>
        <strain evidence="1 2">IHI B618</strain>
    </source>
</reference>
<keyword evidence="2" id="KW-1185">Reference proteome</keyword>
<dbReference type="OrthoDB" id="2787007at2759"/>
<dbReference type="AlphaFoldDB" id="A0A4Q2D3U7"/>
<accession>A0A4Q2D3U7</accession>
<evidence type="ECO:0008006" key="3">
    <source>
        <dbReference type="Google" id="ProtNLM"/>
    </source>
</evidence>
<organism evidence="1 2">
    <name type="scientific">Candolleomyces aberdarensis</name>
    <dbReference type="NCBI Taxonomy" id="2316362"/>
    <lineage>
        <taxon>Eukaryota</taxon>
        <taxon>Fungi</taxon>
        <taxon>Dikarya</taxon>
        <taxon>Basidiomycota</taxon>
        <taxon>Agaricomycotina</taxon>
        <taxon>Agaricomycetes</taxon>
        <taxon>Agaricomycetidae</taxon>
        <taxon>Agaricales</taxon>
        <taxon>Agaricineae</taxon>
        <taxon>Psathyrellaceae</taxon>
        <taxon>Candolleomyces</taxon>
    </lineage>
</organism>
<evidence type="ECO:0000313" key="1">
    <source>
        <dbReference type="EMBL" id="RXW13472.1"/>
    </source>
</evidence>